<organism evidence="7 8">
    <name type="scientific">Flammeovirga pacifica</name>
    <dbReference type="NCBI Taxonomy" id="915059"/>
    <lineage>
        <taxon>Bacteria</taxon>
        <taxon>Pseudomonadati</taxon>
        <taxon>Bacteroidota</taxon>
        <taxon>Cytophagia</taxon>
        <taxon>Cytophagales</taxon>
        <taxon>Flammeovirgaceae</taxon>
        <taxon>Flammeovirga</taxon>
    </lineage>
</organism>
<evidence type="ECO:0000259" key="6">
    <source>
        <dbReference type="SMART" id="SM01003"/>
    </source>
</evidence>
<dbReference type="PIRSF" id="PIRSF018250">
    <property type="entry name" value="Saccharopine_DH_Lys"/>
    <property type="match status" value="1"/>
</dbReference>
<feature type="binding site" evidence="5">
    <location>
        <position position="227"/>
    </location>
    <ligand>
        <name>NAD(+)</name>
        <dbReference type="ChEBI" id="CHEBI:57540"/>
    </ligand>
</feature>
<evidence type="ECO:0000256" key="3">
    <source>
        <dbReference type="ARBA" id="ARBA00023027"/>
    </source>
</evidence>
<proteinExistence type="inferred from homology"/>
<comment type="caution">
    <text evidence="7">The sequence shown here is derived from an EMBL/GenBank/DDBJ whole genome shotgun (WGS) entry which is preliminary data.</text>
</comment>
<dbReference type="Pfam" id="PF05222">
    <property type="entry name" value="AlaDh_PNT_N"/>
    <property type="match status" value="1"/>
</dbReference>
<comment type="similarity">
    <text evidence="1">Belongs to the AlaDH/PNT family.</text>
</comment>
<dbReference type="PANTHER" id="PTHR11133:SF23">
    <property type="entry name" value="SACCHAROPINE DEHYDROGENASE [NAD(+), L-LYSINE-FORMING]"/>
    <property type="match status" value="1"/>
</dbReference>
<protein>
    <submittedName>
        <fullName evidence="7">Alanine dehydrogenase</fullName>
    </submittedName>
</protein>
<feature type="active site" description="Proton donor" evidence="4">
    <location>
        <position position="90"/>
    </location>
</feature>
<gene>
    <name evidence="7" type="ORF">NH26_07380</name>
</gene>
<feature type="active site" description="Proton acceptor" evidence="4">
    <location>
        <position position="72"/>
    </location>
</feature>
<dbReference type="RefSeq" id="WP_044218428.1">
    <property type="nucleotide sequence ID" value="NZ_JRYR02000001.1"/>
</dbReference>
<keyword evidence="3 5" id="KW-0520">NAD</keyword>
<dbReference type="Proteomes" id="UP000179797">
    <property type="component" value="Unassembled WGS sequence"/>
</dbReference>
<evidence type="ECO:0000313" key="7">
    <source>
        <dbReference type="EMBL" id="OHX66183.1"/>
    </source>
</evidence>
<keyword evidence="8" id="KW-1185">Reference proteome</keyword>
<dbReference type="Gene3D" id="3.40.50.720">
    <property type="entry name" value="NAD(P)-binding Rossmann-like Domain"/>
    <property type="match status" value="2"/>
</dbReference>
<dbReference type="GO" id="GO:0004754">
    <property type="term" value="F:saccharopine dehydrogenase (NAD+, L-lysine-forming) activity"/>
    <property type="evidence" value="ECO:0007669"/>
    <property type="project" value="InterPro"/>
</dbReference>
<dbReference type="OrthoDB" id="1141481at2"/>
<dbReference type="SUPFAM" id="SSF52283">
    <property type="entry name" value="Formate/glycerate dehydrogenase catalytic domain-like"/>
    <property type="match status" value="1"/>
</dbReference>
<evidence type="ECO:0000256" key="1">
    <source>
        <dbReference type="ARBA" id="ARBA00005689"/>
    </source>
</evidence>
<dbReference type="PANTHER" id="PTHR11133">
    <property type="entry name" value="SACCHAROPINE DEHYDROGENASE"/>
    <property type="match status" value="1"/>
</dbReference>
<sequence length="402" mass="45228">MKVGIIKEGKIPEDKRVALTPAQCEEVLEQYPNVEIYVQKSPIRCYTDAEYEEVGIAVVDDVSDCDILLGIKEVPIPELVPDKKYFFFSHTIKKQPYNRELLRAILKNNIDIMDYEVLTREDGSRVIAFGRFAGLVGAYNGLLAYGKRMGTYDLKPAHLCHDLNEMWIECKKVKLPNDYKIAITGSGRVSNGAVETLLAAGLKKVSKQDFIDNSFEKPVFVQLRSKDYHEHKEGKPFVLKEFFDAPSDYNSTFSELNNIADMLVAGAFWHPASPVLFTKEDMNKSDFKIKVIADITCDIEGSIPSTKQPSTIADPLYDYNPTTGEVEDALSSKENITVMAVDNLPNELPRDASEAFGRQMIDNVLEDLFVKDKGVIERATITHGKALTPKFKYLQDYVDGNN</sequence>
<dbReference type="AlphaFoldDB" id="A0A1S1YZ25"/>
<dbReference type="GO" id="GO:0005737">
    <property type="term" value="C:cytoplasm"/>
    <property type="evidence" value="ECO:0007669"/>
    <property type="project" value="TreeGrafter"/>
</dbReference>
<dbReference type="GO" id="GO:0019878">
    <property type="term" value="P:lysine biosynthetic process via aminoadipic acid"/>
    <property type="evidence" value="ECO:0007669"/>
    <property type="project" value="TreeGrafter"/>
</dbReference>
<evidence type="ECO:0000256" key="2">
    <source>
        <dbReference type="ARBA" id="ARBA00023002"/>
    </source>
</evidence>
<dbReference type="SMART" id="SM01003">
    <property type="entry name" value="AlaDh_PNT_N"/>
    <property type="match status" value="1"/>
</dbReference>
<name>A0A1S1YZ25_FLAPC</name>
<feature type="binding site" evidence="5">
    <location>
        <begin position="187"/>
        <end position="188"/>
    </location>
    <ligand>
        <name>NAD(+)</name>
        <dbReference type="ChEBI" id="CHEBI:57540"/>
    </ligand>
</feature>
<dbReference type="CDD" id="cd05199">
    <property type="entry name" value="SDH_like"/>
    <property type="match status" value="1"/>
</dbReference>
<keyword evidence="2" id="KW-0560">Oxidoreductase</keyword>
<feature type="domain" description="Alanine dehydrogenase/pyridine nucleotide transhydrogenase N-terminal" evidence="6">
    <location>
        <begin position="4"/>
        <end position="136"/>
    </location>
</feature>
<dbReference type="InterPro" id="IPR051168">
    <property type="entry name" value="AASS"/>
</dbReference>
<reference evidence="7 8" key="1">
    <citation type="journal article" date="2012" name="Int. J. Syst. Evol. Microbiol.">
        <title>Flammeovirga pacifica sp. nov., isolated from deep-sea sediment.</title>
        <authorList>
            <person name="Xu H."/>
            <person name="Fu Y."/>
            <person name="Yang N."/>
            <person name="Ding Z."/>
            <person name="Lai Q."/>
            <person name="Zeng R."/>
        </authorList>
    </citation>
    <scope>NUCLEOTIDE SEQUENCE [LARGE SCALE GENOMIC DNA]</scope>
    <source>
        <strain evidence="8">DSM 24597 / LMG 26175 / WPAGA1</strain>
    </source>
</reference>
<evidence type="ECO:0000256" key="5">
    <source>
        <dbReference type="PIRSR" id="PIRSR018250-3"/>
    </source>
</evidence>
<evidence type="ECO:0000313" key="8">
    <source>
        <dbReference type="Proteomes" id="UP000179797"/>
    </source>
</evidence>
<dbReference type="STRING" id="915059.NH26_07380"/>
<dbReference type="EMBL" id="JRYR02000001">
    <property type="protein sequence ID" value="OHX66183.1"/>
    <property type="molecule type" value="Genomic_DNA"/>
</dbReference>
<dbReference type="InterPro" id="IPR007886">
    <property type="entry name" value="AlaDH/PNT_N"/>
</dbReference>
<dbReference type="InterPro" id="IPR027281">
    <property type="entry name" value="Lys1"/>
</dbReference>
<accession>A0A1S1YZ25</accession>
<evidence type="ECO:0000256" key="4">
    <source>
        <dbReference type="PIRSR" id="PIRSR018250-1"/>
    </source>
</evidence>